<evidence type="ECO:0000313" key="2">
    <source>
        <dbReference type="EMBL" id="ATW25670.1"/>
    </source>
</evidence>
<keyword evidence="3" id="KW-1185">Reference proteome</keyword>
<dbReference type="Proteomes" id="UP000323521">
    <property type="component" value="Chromosome"/>
</dbReference>
<accession>A0A3G1KTB7</accession>
<dbReference type="SMART" id="SM00748">
    <property type="entry name" value="HEPN"/>
    <property type="match status" value="1"/>
</dbReference>
<feature type="domain" description="HEPN" evidence="1">
    <location>
        <begin position="12"/>
        <end position="119"/>
    </location>
</feature>
<dbReference type="EMBL" id="CP017634">
    <property type="protein sequence ID" value="ATW25670.1"/>
    <property type="molecule type" value="Genomic_DNA"/>
</dbReference>
<gene>
    <name evidence="2" type="ORF">DCMF_13655</name>
</gene>
<evidence type="ECO:0000313" key="3">
    <source>
        <dbReference type="Proteomes" id="UP000323521"/>
    </source>
</evidence>
<dbReference type="PROSITE" id="PS50910">
    <property type="entry name" value="HEPN"/>
    <property type="match status" value="1"/>
</dbReference>
<dbReference type="KEGG" id="fwa:DCMF_13655"/>
<dbReference type="InterPro" id="IPR007842">
    <property type="entry name" value="HEPN_dom"/>
</dbReference>
<dbReference type="Gene3D" id="1.20.120.330">
    <property type="entry name" value="Nucleotidyltransferases domain 2"/>
    <property type="match status" value="1"/>
</dbReference>
<reference evidence="2 3" key="1">
    <citation type="submission" date="2016-10" db="EMBL/GenBank/DDBJ databases">
        <title>Complete Genome Sequence of Peptococcaceae strain DCMF.</title>
        <authorList>
            <person name="Edwards R.J."/>
            <person name="Holland S.I."/>
            <person name="Deshpande N.P."/>
            <person name="Wong Y.K."/>
            <person name="Ertan H."/>
            <person name="Manefield M."/>
            <person name="Russell T.L."/>
            <person name="Lee M.J."/>
        </authorList>
    </citation>
    <scope>NUCLEOTIDE SEQUENCE [LARGE SCALE GENOMIC DNA]</scope>
    <source>
        <strain evidence="2 3">DCMF</strain>
    </source>
</reference>
<proteinExistence type="predicted"/>
<evidence type="ECO:0000259" key="1">
    <source>
        <dbReference type="PROSITE" id="PS50910"/>
    </source>
</evidence>
<dbReference type="SUPFAM" id="SSF81593">
    <property type="entry name" value="Nucleotidyltransferase substrate binding subunit/domain"/>
    <property type="match status" value="1"/>
</dbReference>
<protein>
    <recommendedName>
        <fullName evidence="1">HEPN domain-containing protein</fullName>
    </recommendedName>
</protein>
<dbReference type="OrthoDB" id="9808176at2"/>
<dbReference type="Pfam" id="PF05168">
    <property type="entry name" value="HEPN"/>
    <property type="match status" value="1"/>
</dbReference>
<dbReference type="AlphaFoldDB" id="A0A3G1KTB7"/>
<dbReference type="RefSeq" id="WP_148134931.1">
    <property type="nucleotide sequence ID" value="NZ_CP017634.1"/>
</dbReference>
<organism evidence="2 3">
    <name type="scientific">Formimonas warabiya</name>
    <dbReference type="NCBI Taxonomy" id="1761012"/>
    <lineage>
        <taxon>Bacteria</taxon>
        <taxon>Bacillati</taxon>
        <taxon>Bacillota</taxon>
        <taxon>Clostridia</taxon>
        <taxon>Eubacteriales</taxon>
        <taxon>Peptococcaceae</taxon>
        <taxon>Candidatus Formimonas</taxon>
    </lineage>
</organism>
<name>A0A3G1KTB7_FORW1</name>
<sequence>MSDELWCLWLQRAKSNLARAEFGRPAPDILYEDLCFDAQQACEKSLKALMIYFNVEVPRTHSIGYILKLIDESGKVHVPEILKEAAILTDYAVTTRYPGDWEPINEDEYKQAVSLAQEVYKWVLSIIK</sequence>